<dbReference type="GO" id="GO:0003735">
    <property type="term" value="F:structural constituent of ribosome"/>
    <property type="evidence" value="ECO:0007669"/>
    <property type="project" value="UniProtKB-UniRule"/>
</dbReference>
<dbReference type="PANTHER" id="PTHR10744">
    <property type="entry name" value="40S RIBOSOMAL PROTEIN S11 FAMILY MEMBER"/>
    <property type="match status" value="1"/>
</dbReference>
<comment type="subunit">
    <text evidence="6">Part of the 30S ribosomal subunit.</text>
</comment>
<evidence type="ECO:0000256" key="2">
    <source>
        <dbReference type="ARBA" id="ARBA00022730"/>
    </source>
</evidence>
<dbReference type="SUPFAM" id="SSF50249">
    <property type="entry name" value="Nucleic acid-binding proteins"/>
    <property type="match status" value="1"/>
</dbReference>
<dbReference type="CDD" id="cd00364">
    <property type="entry name" value="Ribosomal_uS17"/>
    <property type="match status" value="1"/>
</dbReference>
<evidence type="ECO:0000256" key="6">
    <source>
        <dbReference type="HAMAP-Rule" id="MF_01345"/>
    </source>
</evidence>
<name>A5GAX3_GEOUR</name>
<dbReference type="NCBIfam" id="NF004123">
    <property type="entry name" value="PRK05610.1"/>
    <property type="match status" value="1"/>
</dbReference>
<accession>A5GAX3</accession>
<evidence type="ECO:0000256" key="1">
    <source>
        <dbReference type="ARBA" id="ARBA00010254"/>
    </source>
</evidence>
<dbReference type="HOGENOM" id="CLU_073626_1_0_7"/>
<dbReference type="EMBL" id="CP000698">
    <property type="protein sequence ID" value="ABQ25281.1"/>
    <property type="molecule type" value="Genomic_DNA"/>
</dbReference>
<keyword evidence="5 6" id="KW-0687">Ribonucleoprotein</keyword>
<dbReference type="Gene3D" id="2.40.50.140">
    <property type="entry name" value="Nucleic acid-binding proteins"/>
    <property type="match status" value="1"/>
</dbReference>
<dbReference type="KEGG" id="gur:Gura_1075"/>
<comment type="similarity">
    <text evidence="1 6">Belongs to the universal ribosomal protein uS17 family.</text>
</comment>
<evidence type="ECO:0000256" key="3">
    <source>
        <dbReference type="ARBA" id="ARBA00022884"/>
    </source>
</evidence>
<dbReference type="InterPro" id="IPR019984">
    <property type="entry name" value="Ribosomal_uS17_bact/chlr"/>
</dbReference>
<dbReference type="PANTHER" id="PTHR10744:SF1">
    <property type="entry name" value="SMALL RIBOSOMAL SUBUNIT PROTEIN US17M"/>
    <property type="match status" value="1"/>
</dbReference>
<dbReference type="GO" id="GO:0019843">
    <property type="term" value="F:rRNA binding"/>
    <property type="evidence" value="ECO:0007669"/>
    <property type="project" value="UniProtKB-UniRule"/>
</dbReference>
<dbReference type="InterPro" id="IPR000266">
    <property type="entry name" value="Ribosomal_uS17"/>
</dbReference>
<evidence type="ECO:0000256" key="5">
    <source>
        <dbReference type="ARBA" id="ARBA00023274"/>
    </source>
</evidence>
<protein>
    <recommendedName>
        <fullName evidence="6">Small ribosomal subunit protein uS17</fullName>
    </recommendedName>
</protein>
<evidence type="ECO:0000313" key="7">
    <source>
        <dbReference type="EMBL" id="ABQ25281.1"/>
    </source>
</evidence>
<organism evidence="7 8">
    <name type="scientific">Geotalea uraniireducens (strain Rf4)</name>
    <name type="common">Geobacter uraniireducens</name>
    <dbReference type="NCBI Taxonomy" id="351605"/>
    <lineage>
        <taxon>Bacteria</taxon>
        <taxon>Pseudomonadati</taxon>
        <taxon>Thermodesulfobacteriota</taxon>
        <taxon>Desulfuromonadia</taxon>
        <taxon>Geobacterales</taxon>
        <taxon>Geobacteraceae</taxon>
        <taxon>Geotalea</taxon>
    </lineage>
</organism>
<dbReference type="PRINTS" id="PR00973">
    <property type="entry name" value="RIBOSOMALS17"/>
</dbReference>
<keyword evidence="2 6" id="KW-0699">rRNA-binding</keyword>
<dbReference type="Pfam" id="PF00366">
    <property type="entry name" value="Ribosomal_S17"/>
    <property type="match status" value="1"/>
</dbReference>
<dbReference type="Proteomes" id="UP000006695">
    <property type="component" value="Chromosome"/>
</dbReference>
<dbReference type="GO" id="GO:0022627">
    <property type="term" value="C:cytosolic small ribosomal subunit"/>
    <property type="evidence" value="ECO:0007669"/>
    <property type="project" value="UniProtKB-UniRule"/>
</dbReference>
<dbReference type="NCBIfam" id="TIGR03635">
    <property type="entry name" value="uS17_bact"/>
    <property type="match status" value="1"/>
</dbReference>
<evidence type="ECO:0000256" key="4">
    <source>
        <dbReference type="ARBA" id="ARBA00022980"/>
    </source>
</evidence>
<dbReference type="InterPro" id="IPR012340">
    <property type="entry name" value="NA-bd_OB-fold"/>
</dbReference>
<keyword evidence="3 6" id="KW-0694">RNA-binding</keyword>
<sequence>MLGLKHYSAKKGVREGYMSERGNRKTQVGVVVSDKMDKTVVVKVDRLIKHSVYNKYIKRSAKYKAHDIDNSCKIGDRVLIVETRPMSKDKRWKVRQIIERNA</sequence>
<gene>
    <name evidence="6" type="primary">rpsQ</name>
    <name evidence="7" type="ordered locus">Gura_1075</name>
</gene>
<dbReference type="GO" id="GO:0006412">
    <property type="term" value="P:translation"/>
    <property type="evidence" value="ECO:0007669"/>
    <property type="project" value="UniProtKB-UniRule"/>
</dbReference>
<dbReference type="AlphaFoldDB" id="A5GAX3"/>
<dbReference type="STRING" id="351605.Gura_1075"/>
<reference evidence="7 8" key="1">
    <citation type="submission" date="2007-05" db="EMBL/GenBank/DDBJ databases">
        <title>Complete sequence of Geobacter uraniireducens Rf4.</title>
        <authorList>
            <consortium name="US DOE Joint Genome Institute"/>
            <person name="Copeland A."/>
            <person name="Lucas S."/>
            <person name="Lapidus A."/>
            <person name="Barry K."/>
            <person name="Detter J.C."/>
            <person name="Glavina del Rio T."/>
            <person name="Hammon N."/>
            <person name="Israni S."/>
            <person name="Dalin E."/>
            <person name="Tice H."/>
            <person name="Pitluck S."/>
            <person name="Chertkov O."/>
            <person name="Brettin T."/>
            <person name="Bruce D."/>
            <person name="Han C."/>
            <person name="Schmutz J."/>
            <person name="Larimer F."/>
            <person name="Land M."/>
            <person name="Hauser L."/>
            <person name="Kyrpides N."/>
            <person name="Mikhailova N."/>
            <person name="Shelobolina E."/>
            <person name="Aklujkar M."/>
            <person name="Lovley D."/>
            <person name="Richardson P."/>
        </authorList>
    </citation>
    <scope>NUCLEOTIDE SEQUENCE [LARGE SCALE GENOMIC DNA]</scope>
    <source>
        <strain evidence="7 8">Rf4</strain>
    </source>
</reference>
<keyword evidence="4 6" id="KW-0689">Ribosomal protein</keyword>
<evidence type="ECO:0000313" key="8">
    <source>
        <dbReference type="Proteomes" id="UP000006695"/>
    </source>
</evidence>
<keyword evidence="8" id="KW-1185">Reference proteome</keyword>
<dbReference type="HAMAP" id="MF_01345_B">
    <property type="entry name" value="Ribosomal_uS17_B"/>
    <property type="match status" value="1"/>
</dbReference>
<comment type="function">
    <text evidence="6">One of the primary rRNA binding proteins, it binds specifically to the 5'-end of 16S ribosomal RNA.</text>
</comment>
<proteinExistence type="inferred from homology"/>